<dbReference type="GO" id="GO:0015293">
    <property type="term" value="F:symporter activity"/>
    <property type="evidence" value="ECO:0007669"/>
    <property type="project" value="UniProtKB-KW"/>
</dbReference>
<evidence type="ECO:0000256" key="8">
    <source>
        <dbReference type="ARBA" id="ARBA00022989"/>
    </source>
</evidence>
<protein>
    <recommendedName>
        <fullName evidence="11">Phosphate transporter</fullName>
    </recommendedName>
</protein>
<keyword evidence="3 11" id="KW-0813">Transport</keyword>
<dbReference type="PANTHER" id="PTHR11101:SF65">
    <property type="entry name" value="LOW-AFFINITY INORGANIC PHOSPHATE TRANSPORTER PITA-RELATED"/>
    <property type="match status" value="1"/>
</dbReference>
<keyword evidence="7" id="KW-0769">Symport</keyword>
<reference evidence="14" key="1">
    <citation type="submission" date="2014-09" db="EMBL/GenBank/DDBJ databases">
        <authorList>
            <person name="Illeghems K.G."/>
        </authorList>
    </citation>
    <scope>NUCLEOTIDE SEQUENCE [LARGE SCALE GENOMIC DNA]</scope>
    <source>
        <strain evidence="14">108B</strain>
    </source>
</reference>
<evidence type="ECO:0000313" key="13">
    <source>
        <dbReference type="EMBL" id="CEF40293.1"/>
    </source>
</evidence>
<dbReference type="InterPro" id="IPR001204">
    <property type="entry name" value="Phos_transporter"/>
</dbReference>
<comment type="subcellular location">
    <subcellularLocation>
        <location evidence="1">Cell membrane</location>
        <topology evidence="1">Multi-pass membrane protein</topology>
    </subcellularLocation>
    <subcellularLocation>
        <location evidence="11">Membrane</location>
        <topology evidence="11">Multi-pass membrane protein</topology>
    </subcellularLocation>
</comment>
<dbReference type="GeneID" id="34782033"/>
<keyword evidence="14" id="KW-1185">Reference proteome</keyword>
<gene>
    <name evidence="13" type="ORF">ASN_892</name>
</gene>
<evidence type="ECO:0000256" key="1">
    <source>
        <dbReference type="ARBA" id="ARBA00004651"/>
    </source>
</evidence>
<dbReference type="PATRIC" id="fig|446692.3.peg.884"/>
<dbReference type="RefSeq" id="WP_058987248.1">
    <property type="nucleotide sequence ID" value="NZ_LN606600.1"/>
</dbReference>
<feature type="transmembrane region" description="Helical" evidence="11">
    <location>
        <begin position="12"/>
        <end position="31"/>
    </location>
</feature>
<dbReference type="Proteomes" id="UP000056109">
    <property type="component" value="Chromosome I"/>
</dbReference>
<feature type="region of interest" description="Disordered" evidence="12">
    <location>
        <begin position="288"/>
        <end position="314"/>
    </location>
</feature>
<sequence length="500" mass="52200">MLHFTPDSPLSIAMLALCGVLVCVFEFVNGFHDTANAVATVIYTRSLRPAMAVVLSGIMNFFGVLAGGLSVAYALVELLPPDALSPPDGAPAVPMLLALFGTALAWNLFTWRAGIPNSSSHCVIGAIVGVAIADSFLHGRHLGDGVDWQQVTKVLEALAFSPVLGLIGAGLLYGLMRAVVKDPALYQPPPKGDAPPRGWVRWLLVGTCSAVSFSHGSNDGQKSIGLIMLTVVGLWPALYALNPQQAHRLPLPVEHAIQMQQILDQYDHDGLRADALAAAARLRAQSEAAAGQRMDAPAPLPNGADQTGKNAPADSQMEVIGTQGTTQQQAVLGGAADMSPVVQRGDVFQVVAGLKKVTHQAAVPASVKATAKALQAELKPVVEFAPWWVRLLSAACLSLGTMIGYQRIVRTLGEKIGRTHLTPAQGASAELVGAGLILTAGYTGLPVSTTHIVTAGIAGSMLGSGSGVQRSMVSRIVLAWLATLPVTIILAALLFYVLSL</sequence>
<organism evidence="13 14">
    <name type="scientific">Acetobacter senegalensis</name>
    <dbReference type="NCBI Taxonomy" id="446692"/>
    <lineage>
        <taxon>Bacteria</taxon>
        <taxon>Pseudomonadati</taxon>
        <taxon>Pseudomonadota</taxon>
        <taxon>Alphaproteobacteria</taxon>
        <taxon>Acetobacterales</taxon>
        <taxon>Acetobacteraceae</taxon>
        <taxon>Acetobacter</taxon>
    </lineage>
</organism>
<evidence type="ECO:0000256" key="9">
    <source>
        <dbReference type="ARBA" id="ARBA00023136"/>
    </source>
</evidence>
<feature type="transmembrane region" description="Helical" evidence="11">
    <location>
        <begin position="121"/>
        <end position="139"/>
    </location>
</feature>
<evidence type="ECO:0000256" key="5">
    <source>
        <dbReference type="ARBA" id="ARBA00022592"/>
    </source>
</evidence>
<feature type="transmembrane region" description="Helical" evidence="11">
    <location>
        <begin position="159"/>
        <end position="179"/>
    </location>
</feature>
<keyword evidence="9 11" id="KW-0472">Membrane</keyword>
<evidence type="ECO:0000256" key="3">
    <source>
        <dbReference type="ARBA" id="ARBA00022448"/>
    </source>
</evidence>
<keyword evidence="6 11" id="KW-0812">Transmembrane</keyword>
<keyword evidence="5 11" id="KW-0592">Phosphate transport</keyword>
<dbReference type="GO" id="GO:0005315">
    <property type="term" value="F:phosphate transmembrane transporter activity"/>
    <property type="evidence" value="ECO:0007669"/>
    <property type="project" value="InterPro"/>
</dbReference>
<dbReference type="EMBL" id="LN606600">
    <property type="protein sequence ID" value="CEF40293.1"/>
    <property type="molecule type" value="Genomic_DNA"/>
</dbReference>
<comment type="catalytic activity">
    <reaction evidence="10">
        <text>phosphate(in) + H(+)(in) = phosphate(out) + H(+)(out)</text>
        <dbReference type="Rhea" id="RHEA:29939"/>
        <dbReference type="ChEBI" id="CHEBI:15378"/>
        <dbReference type="ChEBI" id="CHEBI:43474"/>
    </reaction>
</comment>
<name>A0A0U5B6X1_9PROT</name>
<dbReference type="GO" id="GO:0005886">
    <property type="term" value="C:plasma membrane"/>
    <property type="evidence" value="ECO:0007669"/>
    <property type="project" value="UniProtKB-SubCell"/>
</dbReference>
<dbReference type="Pfam" id="PF01384">
    <property type="entry name" value="PHO4"/>
    <property type="match status" value="1"/>
</dbReference>
<dbReference type="PANTHER" id="PTHR11101">
    <property type="entry name" value="PHOSPHATE TRANSPORTER"/>
    <property type="match status" value="1"/>
</dbReference>
<accession>A0A0U5B6X1</accession>
<evidence type="ECO:0000256" key="2">
    <source>
        <dbReference type="ARBA" id="ARBA00005342"/>
    </source>
</evidence>
<evidence type="ECO:0000256" key="7">
    <source>
        <dbReference type="ARBA" id="ARBA00022847"/>
    </source>
</evidence>
<evidence type="ECO:0000256" key="10">
    <source>
        <dbReference type="ARBA" id="ARBA00047348"/>
    </source>
</evidence>
<dbReference type="GO" id="GO:0035435">
    <property type="term" value="P:phosphate ion transmembrane transport"/>
    <property type="evidence" value="ECO:0007669"/>
    <property type="project" value="TreeGrafter"/>
</dbReference>
<evidence type="ECO:0000256" key="12">
    <source>
        <dbReference type="SAM" id="MobiDB-lite"/>
    </source>
</evidence>
<keyword evidence="8 11" id="KW-1133">Transmembrane helix</keyword>
<comment type="similarity">
    <text evidence="2">Belongs to the inorganic phosphate transporter (PiT) (TC 2.A.20) family. Pit subfamily.</text>
</comment>
<evidence type="ECO:0000313" key="14">
    <source>
        <dbReference type="Proteomes" id="UP000056109"/>
    </source>
</evidence>
<feature type="transmembrane region" description="Helical" evidence="11">
    <location>
        <begin position="52"/>
        <end position="76"/>
    </location>
</feature>
<dbReference type="KEGG" id="asz:ASN_892"/>
<evidence type="ECO:0000256" key="11">
    <source>
        <dbReference type="RuleBase" id="RU363058"/>
    </source>
</evidence>
<feature type="transmembrane region" description="Helical" evidence="11">
    <location>
        <begin position="91"/>
        <end position="109"/>
    </location>
</feature>
<keyword evidence="4" id="KW-1003">Cell membrane</keyword>
<evidence type="ECO:0000256" key="6">
    <source>
        <dbReference type="ARBA" id="ARBA00022692"/>
    </source>
</evidence>
<feature type="transmembrane region" description="Helical" evidence="11">
    <location>
        <begin position="476"/>
        <end position="498"/>
    </location>
</feature>
<proteinExistence type="inferred from homology"/>
<dbReference type="AlphaFoldDB" id="A0A0U5B6X1"/>
<evidence type="ECO:0000256" key="4">
    <source>
        <dbReference type="ARBA" id="ARBA00022475"/>
    </source>
</evidence>